<evidence type="ECO:0000313" key="2">
    <source>
        <dbReference type="EMBL" id="MDN3579051.1"/>
    </source>
</evidence>
<reference evidence="2" key="1">
    <citation type="journal article" date="2014" name="Int. J. Syst. Evol. Microbiol.">
        <title>Complete genome of a new Firmicutes species belonging to the dominant human colonic microbiota ('Ruminococcus bicirculans') reveals two chromosomes and a selective capacity to utilize plant glucans.</title>
        <authorList>
            <consortium name="NISC Comparative Sequencing Program"/>
            <person name="Wegmann U."/>
            <person name="Louis P."/>
            <person name="Goesmann A."/>
            <person name="Henrissat B."/>
            <person name="Duncan S.H."/>
            <person name="Flint H.J."/>
        </authorList>
    </citation>
    <scope>NUCLEOTIDE SEQUENCE</scope>
    <source>
        <strain evidence="2">CECT 7703</strain>
    </source>
</reference>
<feature type="domain" description="Gfo/Idh/MocA-like oxidoreductase N-terminal" evidence="1">
    <location>
        <begin position="15"/>
        <end position="135"/>
    </location>
</feature>
<accession>A0ABT8BA77</accession>
<comment type="caution">
    <text evidence="2">The sequence shown here is derived from an EMBL/GenBank/DDBJ whole genome shotgun (WGS) entry which is preliminary data.</text>
</comment>
<dbReference type="InterPro" id="IPR000683">
    <property type="entry name" value="Gfo/Idh/MocA-like_OxRdtase_N"/>
</dbReference>
<reference evidence="2" key="2">
    <citation type="submission" date="2023-06" db="EMBL/GenBank/DDBJ databases">
        <authorList>
            <person name="Lucena T."/>
            <person name="Sun Q."/>
        </authorList>
    </citation>
    <scope>NUCLEOTIDE SEQUENCE</scope>
    <source>
        <strain evidence="2">CECT 7703</strain>
    </source>
</reference>
<dbReference type="Gene3D" id="3.40.50.720">
    <property type="entry name" value="NAD(P)-binding Rossmann-like Domain"/>
    <property type="match status" value="1"/>
</dbReference>
<dbReference type="InterPro" id="IPR051450">
    <property type="entry name" value="Gfo/Idh/MocA_Oxidoreductases"/>
</dbReference>
<dbReference type="Proteomes" id="UP001180081">
    <property type="component" value="Unassembled WGS sequence"/>
</dbReference>
<proteinExistence type="predicted"/>
<sequence>MSLSAAVIGCGRIGTGFVGLSSRVGVANHAAAYARHPGVSLLAVADPVEAAREQAAQAYGVSAHADHVSMLQQCQPALVSIASPDATHAAVLRDVLQCASVRGVLVEKPLALTADEAAVLLALAGERGVALAVNYSRRYSHRLQHIAARLRGGEWGKVLSLQGHYTKGITHNGSHWLDWARLLAGEIATVRAVDCGMPAYEQDPSPSVQLVFACGATGWLQALSHHDYASFELEVFTDQARLRFSESGQVFESWRAGESPDYPGYRQLLPQGRQDDLLKDVLLHAVNDLVEAVQQGRPALCQGGDGLTALRLAEAAIASLQQGGIEVRLG</sequence>
<dbReference type="PANTHER" id="PTHR43377:SF1">
    <property type="entry name" value="BILIVERDIN REDUCTASE A"/>
    <property type="match status" value="1"/>
</dbReference>
<dbReference type="RefSeq" id="WP_290334377.1">
    <property type="nucleotide sequence ID" value="NZ_JAUFPU010000019.1"/>
</dbReference>
<evidence type="ECO:0000259" key="1">
    <source>
        <dbReference type="Pfam" id="PF01408"/>
    </source>
</evidence>
<protein>
    <submittedName>
        <fullName evidence="2">Gfo/Idh/MocA family oxidoreductase</fullName>
    </submittedName>
</protein>
<gene>
    <name evidence="2" type="ORF">QWZ03_19975</name>
</gene>
<keyword evidence="3" id="KW-1185">Reference proteome</keyword>
<dbReference type="SUPFAM" id="SSF55347">
    <property type="entry name" value="Glyceraldehyde-3-phosphate dehydrogenase-like, C-terminal domain"/>
    <property type="match status" value="1"/>
</dbReference>
<dbReference type="InterPro" id="IPR036291">
    <property type="entry name" value="NAD(P)-bd_dom_sf"/>
</dbReference>
<dbReference type="Pfam" id="PF01408">
    <property type="entry name" value="GFO_IDH_MocA"/>
    <property type="match status" value="1"/>
</dbReference>
<evidence type="ECO:0000313" key="3">
    <source>
        <dbReference type="Proteomes" id="UP001180081"/>
    </source>
</evidence>
<dbReference type="EMBL" id="JAUFPU010000019">
    <property type="protein sequence ID" value="MDN3579051.1"/>
    <property type="molecule type" value="Genomic_DNA"/>
</dbReference>
<dbReference type="PANTHER" id="PTHR43377">
    <property type="entry name" value="BILIVERDIN REDUCTASE A"/>
    <property type="match status" value="1"/>
</dbReference>
<dbReference type="SUPFAM" id="SSF51735">
    <property type="entry name" value="NAD(P)-binding Rossmann-fold domains"/>
    <property type="match status" value="1"/>
</dbReference>
<organism evidence="2 3">
    <name type="scientific">Chitinimonas viridis</name>
    <dbReference type="NCBI Taxonomy" id="664880"/>
    <lineage>
        <taxon>Bacteria</taxon>
        <taxon>Pseudomonadati</taxon>
        <taxon>Pseudomonadota</taxon>
        <taxon>Betaproteobacteria</taxon>
        <taxon>Neisseriales</taxon>
        <taxon>Chitinibacteraceae</taxon>
        <taxon>Chitinimonas</taxon>
    </lineage>
</organism>
<dbReference type="Gene3D" id="3.30.360.10">
    <property type="entry name" value="Dihydrodipicolinate Reductase, domain 2"/>
    <property type="match status" value="1"/>
</dbReference>
<name>A0ABT8BA77_9NEIS</name>